<evidence type="ECO:0000313" key="7">
    <source>
        <dbReference type="EMBL" id="KAF2479294.1"/>
    </source>
</evidence>
<dbReference type="RefSeq" id="XP_033585864.1">
    <property type="nucleotide sequence ID" value="XM_033731965.1"/>
</dbReference>
<dbReference type="AlphaFoldDB" id="A0A6A6PHV7"/>
<name>A0A6A6PHV7_9PEZI</name>
<dbReference type="GO" id="GO:0005741">
    <property type="term" value="C:mitochondrial outer membrane"/>
    <property type="evidence" value="ECO:0007669"/>
    <property type="project" value="UniProtKB-SubCell"/>
</dbReference>
<dbReference type="GeneID" id="54472967"/>
<evidence type="ECO:0000313" key="8">
    <source>
        <dbReference type="Proteomes" id="UP000799767"/>
    </source>
</evidence>
<dbReference type="InterPro" id="IPR014843">
    <property type="entry name" value="Him1/Fmp52"/>
</dbReference>
<keyword evidence="6" id="KW-0472">Membrane</keyword>
<keyword evidence="8" id="KW-1185">Reference proteome</keyword>
<dbReference type="Gene3D" id="3.40.50.720">
    <property type="entry name" value="NAD(P)-binding Rossmann-like Domain"/>
    <property type="match status" value="1"/>
</dbReference>
<proteinExistence type="inferred from homology"/>
<comment type="similarity">
    <text evidence="2">Belongs to the FMP52 family.</text>
</comment>
<dbReference type="InterPro" id="IPR036291">
    <property type="entry name" value="NAD(P)-bd_dom_sf"/>
</dbReference>
<evidence type="ECO:0008006" key="9">
    <source>
        <dbReference type="Google" id="ProtNLM"/>
    </source>
</evidence>
<sequence length="232" mass="24749">MGAACLVGSTGLVGSQVLNLLLSENAISSIHAFARGKLSADAKLEVVSNADSSDWPNHFPPTCSVFISALGTNARKAGGFANQRKIDYELNLALAKAAKAQGVRIYVLISTAGANVDSIIPYAKMRGELDEAIKAVDFEHTIILRPGLLVGTRSDSRPGEYAGRRMATFLGWISGDRLKDPWAQDAHVVAKAALSAALEALEGKNTEKMRLLSQSDIIRLGRTEWRGSGLDS</sequence>
<evidence type="ECO:0000256" key="4">
    <source>
        <dbReference type="ARBA" id="ARBA00022946"/>
    </source>
</evidence>
<evidence type="ECO:0000256" key="1">
    <source>
        <dbReference type="ARBA" id="ARBA00004450"/>
    </source>
</evidence>
<dbReference type="EMBL" id="MU001642">
    <property type="protein sequence ID" value="KAF2479294.1"/>
    <property type="molecule type" value="Genomic_DNA"/>
</dbReference>
<evidence type="ECO:0000256" key="6">
    <source>
        <dbReference type="ARBA" id="ARBA00023136"/>
    </source>
</evidence>
<protein>
    <recommendedName>
        <fullName evidence="9">NAD(P)-binding domain-containing protein</fullName>
    </recommendedName>
</protein>
<dbReference type="PANTHER" id="PTHR14097:SF7">
    <property type="entry name" value="OXIDOREDUCTASE HTATIP2"/>
    <property type="match status" value="1"/>
</dbReference>
<dbReference type="Proteomes" id="UP000799767">
    <property type="component" value="Unassembled WGS sequence"/>
</dbReference>
<dbReference type="PANTHER" id="PTHR14097">
    <property type="entry name" value="OXIDOREDUCTASE HTATIP2"/>
    <property type="match status" value="1"/>
</dbReference>
<evidence type="ECO:0000256" key="5">
    <source>
        <dbReference type="ARBA" id="ARBA00023128"/>
    </source>
</evidence>
<evidence type="ECO:0000256" key="2">
    <source>
        <dbReference type="ARBA" id="ARBA00006617"/>
    </source>
</evidence>
<gene>
    <name evidence="7" type="ORF">BDY17DRAFT_272783</name>
</gene>
<keyword evidence="5" id="KW-0496">Mitochondrion</keyword>
<keyword evidence="3" id="KW-1000">Mitochondrion outer membrane</keyword>
<dbReference type="OrthoDB" id="430436at2759"/>
<dbReference type="GO" id="GO:0051170">
    <property type="term" value="P:import into nucleus"/>
    <property type="evidence" value="ECO:0007669"/>
    <property type="project" value="TreeGrafter"/>
</dbReference>
<dbReference type="FunFam" id="3.40.50.720:FF:000366">
    <property type="entry name" value="Protein FMP52, mitochondrial"/>
    <property type="match status" value="1"/>
</dbReference>
<organism evidence="7 8">
    <name type="scientific">Neohortaea acidophila</name>
    <dbReference type="NCBI Taxonomy" id="245834"/>
    <lineage>
        <taxon>Eukaryota</taxon>
        <taxon>Fungi</taxon>
        <taxon>Dikarya</taxon>
        <taxon>Ascomycota</taxon>
        <taxon>Pezizomycotina</taxon>
        <taxon>Dothideomycetes</taxon>
        <taxon>Dothideomycetidae</taxon>
        <taxon>Mycosphaerellales</taxon>
        <taxon>Teratosphaeriaceae</taxon>
        <taxon>Neohortaea</taxon>
    </lineage>
</organism>
<dbReference type="SUPFAM" id="SSF51735">
    <property type="entry name" value="NAD(P)-binding Rossmann-fold domains"/>
    <property type="match status" value="1"/>
</dbReference>
<dbReference type="Pfam" id="PF08732">
    <property type="entry name" value="HIM1"/>
    <property type="match status" value="1"/>
</dbReference>
<comment type="subcellular location">
    <subcellularLocation>
        <location evidence="1">Mitochondrion outer membrane</location>
        <topology evidence="1">Peripheral membrane protein</topology>
    </subcellularLocation>
</comment>
<reference evidence="7" key="1">
    <citation type="journal article" date="2020" name="Stud. Mycol.">
        <title>101 Dothideomycetes genomes: a test case for predicting lifestyles and emergence of pathogens.</title>
        <authorList>
            <person name="Haridas S."/>
            <person name="Albert R."/>
            <person name="Binder M."/>
            <person name="Bloem J."/>
            <person name="Labutti K."/>
            <person name="Salamov A."/>
            <person name="Andreopoulos B."/>
            <person name="Baker S."/>
            <person name="Barry K."/>
            <person name="Bills G."/>
            <person name="Bluhm B."/>
            <person name="Cannon C."/>
            <person name="Castanera R."/>
            <person name="Culley D."/>
            <person name="Daum C."/>
            <person name="Ezra D."/>
            <person name="Gonzalez J."/>
            <person name="Henrissat B."/>
            <person name="Kuo A."/>
            <person name="Liang C."/>
            <person name="Lipzen A."/>
            <person name="Lutzoni F."/>
            <person name="Magnuson J."/>
            <person name="Mondo S."/>
            <person name="Nolan M."/>
            <person name="Ohm R."/>
            <person name="Pangilinan J."/>
            <person name="Park H.-J."/>
            <person name="Ramirez L."/>
            <person name="Alfaro M."/>
            <person name="Sun H."/>
            <person name="Tritt A."/>
            <person name="Yoshinaga Y."/>
            <person name="Zwiers L.-H."/>
            <person name="Turgeon B."/>
            <person name="Goodwin S."/>
            <person name="Spatafora J."/>
            <person name="Crous P."/>
            <person name="Grigoriev I."/>
        </authorList>
    </citation>
    <scope>NUCLEOTIDE SEQUENCE</scope>
    <source>
        <strain evidence="7">CBS 113389</strain>
    </source>
</reference>
<keyword evidence="4" id="KW-0809">Transit peptide</keyword>
<evidence type="ECO:0000256" key="3">
    <source>
        <dbReference type="ARBA" id="ARBA00022787"/>
    </source>
</evidence>
<accession>A0A6A6PHV7</accession>